<dbReference type="Proteomes" id="UP000745577">
    <property type="component" value="Unassembled WGS sequence"/>
</dbReference>
<sequence length="215" mass="24402">MQPIIINLFGLPGVGKSTLAHQLASEFDFHVISTGEILRACFTENIPNPYSQRYSSILKPFETNYRNGEHLPDDLMTSILVGELTFNLDKSSSFILPGSIKTIRQAKDFDTRVRELGLNIRMLNIHLICDDKTLVTRIEQRHKLENRPDGLNGLNLLDGFRITNNELVDYYNSGEGLVTLNTESREPMELAVDVSRIIEIKRVGEELPVDFINNK</sequence>
<organism evidence="5 6">
    <name type="scientific">Candidatus Dojkabacteria bacterium</name>
    <dbReference type="NCBI Taxonomy" id="2099670"/>
    <lineage>
        <taxon>Bacteria</taxon>
        <taxon>Candidatus Dojkabacteria</taxon>
    </lineage>
</organism>
<dbReference type="GO" id="GO:0009165">
    <property type="term" value="P:nucleotide biosynthetic process"/>
    <property type="evidence" value="ECO:0007669"/>
    <property type="project" value="UniProtKB-KW"/>
</dbReference>
<protein>
    <submittedName>
        <fullName evidence="5">Nucleoside monophosphate kinase</fullName>
    </submittedName>
</protein>
<evidence type="ECO:0000256" key="4">
    <source>
        <dbReference type="ARBA" id="ARBA00022777"/>
    </source>
</evidence>
<keyword evidence="1" id="KW-0808">Transferase</keyword>
<dbReference type="InterPro" id="IPR027417">
    <property type="entry name" value="P-loop_NTPase"/>
</dbReference>
<name>A0A955I8E5_9BACT</name>
<comment type="caution">
    <text evidence="5">The sequence shown here is derived from an EMBL/GenBank/DDBJ whole genome shotgun (WGS) entry which is preliminary data.</text>
</comment>
<dbReference type="EMBL" id="JAGQLL010000016">
    <property type="protein sequence ID" value="MCA9379889.1"/>
    <property type="molecule type" value="Genomic_DNA"/>
</dbReference>
<keyword evidence="4 5" id="KW-0418">Kinase</keyword>
<dbReference type="InterPro" id="IPR000850">
    <property type="entry name" value="Adenylat/UMP-CMP_kin"/>
</dbReference>
<dbReference type="GO" id="GO:0005524">
    <property type="term" value="F:ATP binding"/>
    <property type="evidence" value="ECO:0007669"/>
    <property type="project" value="InterPro"/>
</dbReference>
<evidence type="ECO:0000256" key="1">
    <source>
        <dbReference type="ARBA" id="ARBA00022679"/>
    </source>
</evidence>
<evidence type="ECO:0000313" key="6">
    <source>
        <dbReference type="Proteomes" id="UP000745577"/>
    </source>
</evidence>
<dbReference type="PANTHER" id="PTHR23359">
    <property type="entry name" value="NUCLEOTIDE KINASE"/>
    <property type="match status" value="1"/>
</dbReference>
<reference evidence="5" key="2">
    <citation type="journal article" date="2021" name="Microbiome">
        <title>Successional dynamics and alternative stable states in a saline activated sludge microbial community over 9 years.</title>
        <authorList>
            <person name="Wang Y."/>
            <person name="Ye J."/>
            <person name="Ju F."/>
            <person name="Liu L."/>
            <person name="Boyd J.A."/>
            <person name="Deng Y."/>
            <person name="Parks D.H."/>
            <person name="Jiang X."/>
            <person name="Yin X."/>
            <person name="Woodcroft B.J."/>
            <person name="Tyson G.W."/>
            <person name="Hugenholtz P."/>
            <person name="Polz M.F."/>
            <person name="Zhang T."/>
        </authorList>
    </citation>
    <scope>NUCLEOTIDE SEQUENCE</scope>
    <source>
        <strain evidence="5">HKST-UBA15</strain>
    </source>
</reference>
<keyword evidence="3" id="KW-0547">Nucleotide-binding</keyword>
<evidence type="ECO:0000256" key="2">
    <source>
        <dbReference type="ARBA" id="ARBA00022727"/>
    </source>
</evidence>
<reference evidence="5" key="1">
    <citation type="submission" date="2020-04" db="EMBL/GenBank/DDBJ databases">
        <authorList>
            <person name="Zhang T."/>
        </authorList>
    </citation>
    <scope>NUCLEOTIDE SEQUENCE</scope>
    <source>
        <strain evidence="5">HKST-UBA15</strain>
    </source>
</reference>
<dbReference type="AlphaFoldDB" id="A0A955I8E5"/>
<proteinExistence type="predicted"/>
<dbReference type="GO" id="GO:0019205">
    <property type="term" value="F:nucleobase-containing compound kinase activity"/>
    <property type="evidence" value="ECO:0007669"/>
    <property type="project" value="InterPro"/>
</dbReference>
<gene>
    <name evidence="5" type="ORF">KC675_01785</name>
</gene>
<accession>A0A955I8E5</accession>
<dbReference type="SUPFAM" id="SSF52540">
    <property type="entry name" value="P-loop containing nucleoside triphosphate hydrolases"/>
    <property type="match status" value="1"/>
</dbReference>
<keyword evidence="2" id="KW-0545">Nucleotide biosynthesis</keyword>
<evidence type="ECO:0000313" key="5">
    <source>
        <dbReference type="EMBL" id="MCA9379889.1"/>
    </source>
</evidence>
<evidence type="ECO:0000256" key="3">
    <source>
        <dbReference type="ARBA" id="ARBA00022741"/>
    </source>
</evidence>
<dbReference type="Pfam" id="PF00406">
    <property type="entry name" value="ADK"/>
    <property type="match status" value="1"/>
</dbReference>
<dbReference type="Gene3D" id="3.40.50.300">
    <property type="entry name" value="P-loop containing nucleotide triphosphate hydrolases"/>
    <property type="match status" value="1"/>
</dbReference>